<evidence type="ECO:0000313" key="3">
    <source>
        <dbReference type="Proteomes" id="UP000503540"/>
    </source>
</evidence>
<name>A0A6G9YLV6_9NOCA</name>
<dbReference type="Pfam" id="PF12680">
    <property type="entry name" value="SnoaL_2"/>
    <property type="match status" value="1"/>
</dbReference>
<dbReference type="Gene3D" id="3.10.450.50">
    <property type="match status" value="1"/>
</dbReference>
<evidence type="ECO:0000259" key="1">
    <source>
        <dbReference type="Pfam" id="PF12680"/>
    </source>
</evidence>
<organism evidence="2 3">
    <name type="scientific">Nocardia arthritidis</name>
    <dbReference type="NCBI Taxonomy" id="228602"/>
    <lineage>
        <taxon>Bacteria</taxon>
        <taxon>Bacillati</taxon>
        <taxon>Actinomycetota</taxon>
        <taxon>Actinomycetes</taxon>
        <taxon>Mycobacteriales</taxon>
        <taxon>Nocardiaceae</taxon>
        <taxon>Nocardia</taxon>
    </lineage>
</organism>
<feature type="domain" description="SnoaL-like" evidence="1">
    <location>
        <begin position="12"/>
        <end position="109"/>
    </location>
</feature>
<keyword evidence="3" id="KW-1185">Reference proteome</keyword>
<protein>
    <recommendedName>
        <fullName evidence="1">SnoaL-like domain-containing protein</fullName>
    </recommendedName>
</protein>
<dbReference type="InterPro" id="IPR032710">
    <property type="entry name" value="NTF2-like_dom_sf"/>
</dbReference>
<evidence type="ECO:0000313" key="2">
    <source>
        <dbReference type="EMBL" id="QIS14188.1"/>
    </source>
</evidence>
<dbReference type="EMBL" id="CP046172">
    <property type="protein sequence ID" value="QIS14188.1"/>
    <property type="molecule type" value="Genomic_DNA"/>
</dbReference>
<gene>
    <name evidence="2" type="ORF">F5544_31745</name>
</gene>
<sequence length="132" mass="14864">MNIVDVAARWARQYEQAWGAMDLARMGQRYAPDCVGQHPFQDVVKGRDARVANLARIFPTVERYEVRFGTPYTRDNSSAVEYWVTSYGIDGSELTLAGVSLQEHTADGSATNVRDYLLMQPGIHTPPITWNK</sequence>
<dbReference type="AlphaFoldDB" id="A0A6G9YLV6"/>
<dbReference type="SUPFAM" id="SSF54427">
    <property type="entry name" value="NTF2-like"/>
    <property type="match status" value="1"/>
</dbReference>
<dbReference type="Proteomes" id="UP000503540">
    <property type="component" value="Chromosome"/>
</dbReference>
<dbReference type="RefSeq" id="WP_167476633.1">
    <property type="nucleotide sequence ID" value="NZ_CP046172.1"/>
</dbReference>
<dbReference type="KEGG" id="nah:F5544_31745"/>
<dbReference type="InterPro" id="IPR037401">
    <property type="entry name" value="SnoaL-like"/>
</dbReference>
<proteinExistence type="predicted"/>
<reference evidence="2 3" key="1">
    <citation type="journal article" date="2019" name="ACS Chem. Biol.">
        <title>Identification and Mobilization of a Cryptic Antibiotic Biosynthesis Gene Locus from a Human-Pathogenic Nocardia Isolate.</title>
        <authorList>
            <person name="Herisse M."/>
            <person name="Ishida K."/>
            <person name="Porter J.L."/>
            <person name="Howden B."/>
            <person name="Hertweck C."/>
            <person name="Stinear T.P."/>
            <person name="Pidot S.J."/>
        </authorList>
    </citation>
    <scope>NUCLEOTIDE SEQUENCE [LARGE SCALE GENOMIC DNA]</scope>
    <source>
        <strain evidence="2 3">AUSMDU00012717</strain>
    </source>
</reference>
<accession>A0A6G9YLV6</accession>